<protein>
    <recommendedName>
        <fullName evidence="9">Heme haloperoxidase family profile domain-containing protein</fullName>
    </recommendedName>
</protein>
<comment type="cofactor">
    <cofactor evidence="1">
        <name>heme b</name>
        <dbReference type="ChEBI" id="CHEBI:60344"/>
    </cofactor>
</comment>
<dbReference type="Pfam" id="PF01328">
    <property type="entry name" value="Peroxidase_2"/>
    <property type="match status" value="1"/>
</dbReference>
<evidence type="ECO:0000259" key="9">
    <source>
        <dbReference type="PROSITE" id="PS51405"/>
    </source>
</evidence>
<dbReference type="AlphaFoldDB" id="A0A9W4XTG9"/>
<evidence type="ECO:0000256" key="7">
    <source>
        <dbReference type="ARBA" id="ARBA00025795"/>
    </source>
</evidence>
<keyword evidence="3" id="KW-0349">Heme</keyword>
<keyword evidence="2" id="KW-0575">Peroxidase</keyword>
<evidence type="ECO:0000256" key="6">
    <source>
        <dbReference type="ARBA" id="ARBA00023004"/>
    </source>
</evidence>
<evidence type="ECO:0000313" key="11">
    <source>
        <dbReference type="Proteomes" id="UP001152607"/>
    </source>
</evidence>
<evidence type="ECO:0000256" key="8">
    <source>
        <dbReference type="SAM" id="MobiDB-lite"/>
    </source>
</evidence>
<feature type="domain" description="Heme haloperoxidase family profile" evidence="9">
    <location>
        <begin position="64"/>
        <end position="280"/>
    </location>
</feature>
<keyword evidence="4" id="KW-0479">Metal-binding</keyword>
<comment type="caution">
    <text evidence="10">The sequence shown here is derived from an EMBL/GenBank/DDBJ whole genome shotgun (WGS) entry which is preliminary data.</text>
</comment>
<proteinExistence type="inferred from homology"/>
<gene>
    <name evidence="10" type="ORF">PDIGIT_LOCUS5278</name>
</gene>
<dbReference type="SUPFAM" id="SSF47571">
    <property type="entry name" value="Cloroperoxidase"/>
    <property type="match status" value="1"/>
</dbReference>
<evidence type="ECO:0000256" key="1">
    <source>
        <dbReference type="ARBA" id="ARBA00001970"/>
    </source>
</evidence>
<dbReference type="PROSITE" id="PS51405">
    <property type="entry name" value="HEME_HALOPEROXIDASE"/>
    <property type="match status" value="1"/>
</dbReference>
<name>A0A9W4XTG9_9PLEO</name>
<evidence type="ECO:0000313" key="10">
    <source>
        <dbReference type="EMBL" id="CAI6332246.1"/>
    </source>
</evidence>
<dbReference type="PANTHER" id="PTHR33577:SF16">
    <property type="entry name" value="HEME HALOPEROXIDASE FAMILY PROFILE DOMAIN-CONTAINING PROTEIN"/>
    <property type="match status" value="1"/>
</dbReference>
<dbReference type="InterPro" id="IPR000028">
    <property type="entry name" value="Chloroperoxidase"/>
</dbReference>
<evidence type="ECO:0000256" key="2">
    <source>
        <dbReference type="ARBA" id="ARBA00022559"/>
    </source>
</evidence>
<dbReference type="GO" id="GO:0004601">
    <property type="term" value="F:peroxidase activity"/>
    <property type="evidence" value="ECO:0007669"/>
    <property type="project" value="UniProtKB-KW"/>
</dbReference>
<reference evidence="10" key="1">
    <citation type="submission" date="2023-01" db="EMBL/GenBank/DDBJ databases">
        <authorList>
            <person name="Van Ghelder C."/>
            <person name="Rancurel C."/>
        </authorList>
    </citation>
    <scope>NUCLEOTIDE SEQUENCE</scope>
    <source>
        <strain evidence="10">CNCM I-4278</strain>
    </source>
</reference>
<sequence>MYGFLVVVTTIINSAQSYIFSSEHYDAIKQKSLLASDDGFGQNEPFVPTPAHLLPYKKPFKIDEEHNYYKGYVNGSEDGYIRRSSCPAVNVLANRGYINRSGRNISYTELSHAVRKVWNFGDDNSMLVLAPTFALHGWPDTIDLDMFNDDLVQFAVNCPAAPTRNDRQVGENVNINMTLYETLVSYSSDGETLSLEDMAEFHHLRHNMSKAENPFFVFGNQGAICSFAQYTNMMGILGRYGKHGRTTLYLEDVATFYLKEDIPLGYMKREEPYYSMESNALIDRMTHHIGYTIQRPFPDDDQSPGRDIEPEVARFEREKSRCPFTEKENLEL</sequence>
<evidence type="ECO:0000256" key="5">
    <source>
        <dbReference type="ARBA" id="ARBA00023002"/>
    </source>
</evidence>
<dbReference type="GO" id="GO:0046872">
    <property type="term" value="F:metal ion binding"/>
    <property type="evidence" value="ECO:0007669"/>
    <property type="project" value="UniProtKB-KW"/>
</dbReference>
<organism evidence="10 11">
    <name type="scientific">Periconia digitata</name>
    <dbReference type="NCBI Taxonomy" id="1303443"/>
    <lineage>
        <taxon>Eukaryota</taxon>
        <taxon>Fungi</taxon>
        <taxon>Dikarya</taxon>
        <taxon>Ascomycota</taxon>
        <taxon>Pezizomycotina</taxon>
        <taxon>Dothideomycetes</taxon>
        <taxon>Pleosporomycetidae</taxon>
        <taxon>Pleosporales</taxon>
        <taxon>Massarineae</taxon>
        <taxon>Periconiaceae</taxon>
        <taxon>Periconia</taxon>
    </lineage>
</organism>
<keyword evidence="5" id="KW-0560">Oxidoreductase</keyword>
<feature type="region of interest" description="Disordered" evidence="8">
    <location>
        <begin position="295"/>
        <end position="332"/>
    </location>
</feature>
<dbReference type="InterPro" id="IPR036851">
    <property type="entry name" value="Chloroperoxidase-like_sf"/>
</dbReference>
<dbReference type="PANTHER" id="PTHR33577">
    <property type="entry name" value="STERIGMATOCYSTIN BIOSYNTHESIS PEROXIDASE STCC-RELATED"/>
    <property type="match status" value="1"/>
</dbReference>
<keyword evidence="11" id="KW-1185">Reference proteome</keyword>
<comment type="similarity">
    <text evidence="7">Belongs to the chloroperoxidase family.</text>
</comment>
<evidence type="ECO:0000256" key="3">
    <source>
        <dbReference type="ARBA" id="ARBA00022617"/>
    </source>
</evidence>
<dbReference type="Gene3D" id="1.10.489.10">
    <property type="entry name" value="Chloroperoxidase-like"/>
    <property type="match status" value="1"/>
</dbReference>
<evidence type="ECO:0000256" key="4">
    <source>
        <dbReference type="ARBA" id="ARBA00022723"/>
    </source>
</evidence>
<dbReference type="OrthoDB" id="407298at2759"/>
<dbReference type="Proteomes" id="UP001152607">
    <property type="component" value="Unassembled WGS sequence"/>
</dbReference>
<keyword evidence="6" id="KW-0408">Iron</keyword>
<accession>A0A9W4XTG9</accession>
<dbReference type="EMBL" id="CAOQHR010000003">
    <property type="protein sequence ID" value="CAI6332246.1"/>
    <property type="molecule type" value="Genomic_DNA"/>
</dbReference>
<feature type="compositionally biased region" description="Basic and acidic residues" evidence="8">
    <location>
        <begin position="303"/>
        <end position="332"/>
    </location>
</feature>